<dbReference type="STRING" id="49451.A0A1J6KUG1"/>
<dbReference type="Gramene" id="OIT26411">
    <property type="protein sequence ID" value="OIT26411"/>
    <property type="gene ID" value="A4A49_24889"/>
</dbReference>
<evidence type="ECO:0000313" key="2">
    <source>
        <dbReference type="Proteomes" id="UP000187609"/>
    </source>
</evidence>
<protein>
    <submittedName>
        <fullName evidence="1">Uncharacterized protein</fullName>
    </submittedName>
</protein>
<dbReference type="InterPro" id="IPR022251">
    <property type="entry name" value="DUF3774_wound-induced"/>
</dbReference>
<dbReference type="AlphaFoldDB" id="A0A1J6KUG1"/>
<dbReference type="Proteomes" id="UP000187609">
    <property type="component" value="Unassembled WGS sequence"/>
</dbReference>
<keyword evidence="2" id="KW-1185">Reference proteome</keyword>
<accession>A0A1J6KUG1</accession>
<gene>
    <name evidence="1" type="ORF">A4A49_24889</name>
</gene>
<sequence length="88" mass="9958">MSYLSRVCMAASIAMIEGKIDHSSKYTSRIRPFCRNANSSIIYSREVENARLPFGSSSSSNQGEEAGKRKHVDESLQQVMFLNCWIHN</sequence>
<dbReference type="EMBL" id="MJEQ01002831">
    <property type="protein sequence ID" value="OIT26411.1"/>
    <property type="molecule type" value="Genomic_DNA"/>
</dbReference>
<comment type="caution">
    <text evidence="1">The sequence shown here is derived from an EMBL/GenBank/DDBJ whole genome shotgun (WGS) entry which is preliminary data.</text>
</comment>
<proteinExistence type="predicted"/>
<reference evidence="1" key="1">
    <citation type="submission" date="2016-11" db="EMBL/GenBank/DDBJ databases">
        <title>The genome of Nicotiana attenuata.</title>
        <authorList>
            <person name="Xu S."/>
            <person name="Brockmoeller T."/>
            <person name="Gaquerel E."/>
            <person name="Navarro A."/>
            <person name="Kuhl H."/>
            <person name="Gase K."/>
            <person name="Ling Z."/>
            <person name="Zhou W."/>
            <person name="Kreitzer C."/>
            <person name="Stanke M."/>
            <person name="Tang H."/>
            <person name="Lyons E."/>
            <person name="Pandey P."/>
            <person name="Pandey S.P."/>
            <person name="Timmermann B."/>
            <person name="Baldwin I.T."/>
        </authorList>
    </citation>
    <scope>NUCLEOTIDE SEQUENCE [LARGE SCALE GENOMIC DNA]</scope>
    <source>
        <strain evidence="1">UT</strain>
    </source>
</reference>
<dbReference type="Pfam" id="PF12609">
    <property type="entry name" value="DUF3774"/>
    <property type="match status" value="1"/>
</dbReference>
<organism evidence="1 2">
    <name type="scientific">Nicotiana attenuata</name>
    <name type="common">Coyote tobacco</name>
    <dbReference type="NCBI Taxonomy" id="49451"/>
    <lineage>
        <taxon>Eukaryota</taxon>
        <taxon>Viridiplantae</taxon>
        <taxon>Streptophyta</taxon>
        <taxon>Embryophyta</taxon>
        <taxon>Tracheophyta</taxon>
        <taxon>Spermatophyta</taxon>
        <taxon>Magnoliopsida</taxon>
        <taxon>eudicotyledons</taxon>
        <taxon>Gunneridae</taxon>
        <taxon>Pentapetalae</taxon>
        <taxon>asterids</taxon>
        <taxon>lamiids</taxon>
        <taxon>Solanales</taxon>
        <taxon>Solanaceae</taxon>
        <taxon>Nicotianoideae</taxon>
        <taxon>Nicotianeae</taxon>
        <taxon>Nicotiana</taxon>
    </lineage>
</organism>
<evidence type="ECO:0000313" key="1">
    <source>
        <dbReference type="EMBL" id="OIT26411.1"/>
    </source>
</evidence>
<name>A0A1J6KUG1_NICAT</name>
<dbReference type="OMA" id="VEGHRDC"/>